<proteinExistence type="predicted"/>
<keyword evidence="1" id="KW-0812">Transmembrane</keyword>
<evidence type="ECO:0008006" key="4">
    <source>
        <dbReference type="Google" id="ProtNLM"/>
    </source>
</evidence>
<feature type="transmembrane region" description="Helical" evidence="1">
    <location>
        <begin position="50"/>
        <end position="73"/>
    </location>
</feature>
<dbReference type="EMBL" id="CANHGI010000004">
    <property type="protein sequence ID" value="CAI5448347.1"/>
    <property type="molecule type" value="Genomic_DNA"/>
</dbReference>
<name>A0A9P1N5A7_9PELO</name>
<dbReference type="InterPro" id="IPR019429">
    <property type="entry name" value="7TM_GPCR_serpentine_rcpt_Sri"/>
</dbReference>
<feature type="transmembrane region" description="Helical" evidence="1">
    <location>
        <begin position="133"/>
        <end position="154"/>
    </location>
</feature>
<feature type="transmembrane region" description="Helical" evidence="1">
    <location>
        <begin position="93"/>
        <end position="113"/>
    </location>
</feature>
<dbReference type="Pfam" id="PF10327">
    <property type="entry name" value="7TM_GPCR_Sri"/>
    <property type="match status" value="1"/>
</dbReference>
<organism evidence="2 3">
    <name type="scientific">Caenorhabditis angaria</name>
    <dbReference type="NCBI Taxonomy" id="860376"/>
    <lineage>
        <taxon>Eukaryota</taxon>
        <taxon>Metazoa</taxon>
        <taxon>Ecdysozoa</taxon>
        <taxon>Nematoda</taxon>
        <taxon>Chromadorea</taxon>
        <taxon>Rhabditida</taxon>
        <taxon>Rhabditina</taxon>
        <taxon>Rhabditomorpha</taxon>
        <taxon>Rhabditoidea</taxon>
        <taxon>Rhabditidae</taxon>
        <taxon>Peloderinae</taxon>
        <taxon>Caenorhabditis</taxon>
    </lineage>
</organism>
<feature type="transmembrane region" description="Helical" evidence="1">
    <location>
        <begin position="12"/>
        <end position="38"/>
    </location>
</feature>
<feature type="transmembrane region" description="Helical" evidence="1">
    <location>
        <begin position="239"/>
        <end position="264"/>
    </location>
</feature>
<comment type="caution">
    <text evidence="2">The sequence shown here is derived from an EMBL/GenBank/DDBJ whole genome shotgun (WGS) entry which is preliminary data.</text>
</comment>
<keyword evidence="1" id="KW-1133">Transmembrane helix</keyword>
<feature type="transmembrane region" description="Helical" evidence="1">
    <location>
        <begin position="191"/>
        <end position="218"/>
    </location>
</feature>
<keyword evidence="1" id="KW-0472">Membrane</keyword>
<dbReference type="PANTHER" id="PTHR46964:SF2">
    <property type="entry name" value="SERPENTINE RECEPTOR, CLASS T"/>
    <property type="match status" value="1"/>
</dbReference>
<dbReference type="Proteomes" id="UP001152747">
    <property type="component" value="Unassembled WGS sequence"/>
</dbReference>
<evidence type="ECO:0000256" key="1">
    <source>
        <dbReference type="SAM" id="Phobius"/>
    </source>
</evidence>
<accession>A0A9P1N5A7</accession>
<evidence type="ECO:0000313" key="2">
    <source>
        <dbReference type="EMBL" id="CAI5448347.1"/>
    </source>
</evidence>
<dbReference type="AlphaFoldDB" id="A0A9P1N5A7"/>
<evidence type="ECO:0000313" key="3">
    <source>
        <dbReference type="Proteomes" id="UP001152747"/>
    </source>
</evidence>
<reference evidence="2" key="1">
    <citation type="submission" date="2022-11" db="EMBL/GenBank/DDBJ databases">
        <authorList>
            <person name="Kikuchi T."/>
        </authorList>
    </citation>
    <scope>NUCLEOTIDE SEQUENCE</scope>
    <source>
        <strain evidence="2">PS1010</strain>
    </source>
</reference>
<dbReference type="PANTHER" id="PTHR46964">
    <property type="entry name" value="SERPENTINE RECEPTOR, CLASS I-RELATED"/>
    <property type="match status" value="1"/>
</dbReference>
<keyword evidence="3" id="KW-1185">Reference proteome</keyword>
<sequence length="339" mass="39084">MDLECTKESPAYYTICLHILAAISFPINCFGCYLVVFRTPQNSKYRYRQLYLQVTTFIVENYMTWIAAGYYFFPMTGGFTTSSISDKFMRTHMCVVFYFFTFSYELPALFCCFQYRADAAAELNTKYRIPSYLTYSLLVLAHSFPIIIGCLMYISEPTKDEQYKTLLNNFPKCLHMLDHPRFIVYDWRTNFWLIVAGASTIIWLAFFTMYIGFLALYTMLILQTMRKHMSIATFKIHKAALVTITLQCIIPMDAIVIPVSFIFIVVLKELTEFQEIATDGMFLISSHSLISTIVMIACNSRYLDIVRGYLGKALNFRLNGLIDGVSTTHASNEVVPIQN</sequence>
<feature type="transmembrane region" description="Helical" evidence="1">
    <location>
        <begin position="276"/>
        <end position="298"/>
    </location>
</feature>
<protein>
    <recommendedName>
        <fullName evidence="4">Serpentine Receptor, class I</fullName>
    </recommendedName>
</protein>
<gene>
    <name evidence="2" type="ORF">CAMP_LOCUS10984</name>
</gene>